<comment type="caution">
    <text evidence="8">The sequence shown here is derived from an EMBL/GenBank/DDBJ whole genome shotgun (WGS) entry which is preliminary data.</text>
</comment>
<dbReference type="PANTHER" id="PTHR14255">
    <property type="entry name" value="CEREBLON"/>
    <property type="match status" value="1"/>
</dbReference>
<keyword evidence="5 6" id="KW-0472">Membrane</keyword>
<dbReference type="InterPro" id="IPR002781">
    <property type="entry name" value="TM_pro_TauE-like"/>
</dbReference>
<dbReference type="GO" id="GO:0016020">
    <property type="term" value="C:membrane"/>
    <property type="evidence" value="ECO:0007669"/>
    <property type="project" value="UniProtKB-SubCell"/>
</dbReference>
<evidence type="ECO:0000256" key="5">
    <source>
        <dbReference type="ARBA" id="ARBA00023136"/>
    </source>
</evidence>
<feature type="transmembrane region" description="Helical" evidence="6">
    <location>
        <begin position="418"/>
        <end position="443"/>
    </location>
</feature>
<evidence type="ECO:0000256" key="7">
    <source>
        <dbReference type="SAM" id="SignalP"/>
    </source>
</evidence>
<sequence>MNTQSLACFLVLTFATSFSIVVPFNAKHTPPTSDIFKIHHVWRQVQQWGNKTYEFQTPHDHRSLTSLPNVLAAIFCFIASSISSACGIGGGALFIPILTIVAKQDLKTASSISSFMVTGGSIANVMFNLRRTNSKFEGKSLIDYDIALSLEPCMLLGVSVGVICNTAFPEWLVTLLLVILLAWSFRMICKKGLKLWKTESEEIKRNSGINEENGNDKVDESHHLGNNENTRLKLPWLKLGVLLLIWLSFFAIYFLRGSKNGQSIIHMKPCGVGYWILSSVQIPLALILTAWIVFWERSPQHQTQSQQGQDQCRDVTSKKLLLPLMALLAGILGGVFGIGGGMLISPLLLQVGIAPEITAATSSFMVLFSSTMSTLQYALMGIEDIKKALVLSTISFVASLVGLLVVQRAVRKYKRASLIVFSLSAAMALSIVLMTSFGVMGIWRDYKSGKYMGFKPACKKKQPS</sequence>
<dbReference type="GO" id="GO:0031464">
    <property type="term" value="C:Cul4A-RING E3 ubiquitin ligase complex"/>
    <property type="evidence" value="ECO:0007669"/>
    <property type="project" value="TreeGrafter"/>
</dbReference>
<name>A0AAE1MBX0_9FABA</name>
<feature type="transmembrane region" description="Helical" evidence="6">
    <location>
        <begin position="236"/>
        <end position="255"/>
    </location>
</feature>
<gene>
    <name evidence="8" type="ORF">QN277_009497</name>
</gene>
<evidence type="ECO:0000256" key="4">
    <source>
        <dbReference type="ARBA" id="ARBA00022989"/>
    </source>
</evidence>
<feature type="transmembrane region" description="Helical" evidence="6">
    <location>
        <begin position="388"/>
        <end position="406"/>
    </location>
</feature>
<comment type="subcellular location">
    <subcellularLocation>
        <location evidence="1">Membrane</location>
        <topology evidence="1">Multi-pass membrane protein</topology>
    </subcellularLocation>
</comment>
<accession>A0AAE1MBX0</accession>
<keyword evidence="4 6" id="KW-1133">Transmembrane helix</keyword>
<evidence type="ECO:0000256" key="6">
    <source>
        <dbReference type="SAM" id="Phobius"/>
    </source>
</evidence>
<evidence type="ECO:0000256" key="3">
    <source>
        <dbReference type="ARBA" id="ARBA00022692"/>
    </source>
</evidence>
<organism evidence="8 9">
    <name type="scientific">Acacia crassicarpa</name>
    <name type="common">northern wattle</name>
    <dbReference type="NCBI Taxonomy" id="499986"/>
    <lineage>
        <taxon>Eukaryota</taxon>
        <taxon>Viridiplantae</taxon>
        <taxon>Streptophyta</taxon>
        <taxon>Embryophyta</taxon>
        <taxon>Tracheophyta</taxon>
        <taxon>Spermatophyta</taxon>
        <taxon>Magnoliopsida</taxon>
        <taxon>eudicotyledons</taxon>
        <taxon>Gunneridae</taxon>
        <taxon>Pentapetalae</taxon>
        <taxon>rosids</taxon>
        <taxon>fabids</taxon>
        <taxon>Fabales</taxon>
        <taxon>Fabaceae</taxon>
        <taxon>Caesalpinioideae</taxon>
        <taxon>mimosoid clade</taxon>
        <taxon>Acacieae</taxon>
        <taxon>Acacia</taxon>
    </lineage>
</organism>
<dbReference type="Proteomes" id="UP001293593">
    <property type="component" value="Unassembled WGS sequence"/>
</dbReference>
<dbReference type="GO" id="GO:0016567">
    <property type="term" value="P:protein ubiquitination"/>
    <property type="evidence" value="ECO:0007669"/>
    <property type="project" value="TreeGrafter"/>
</dbReference>
<feature type="transmembrane region" description="Helical" evidence="6">
    <location>
        <begin position="320"/>
        <end position="341"/>
    </location>
</feature>
<feature type="transmembrane region" description="Helical" evidence="6">
    <location>
        <begin position="171"/>
        <end position="189"/>
    </location>
</feature>
<feature type="transmembrane region" description="Helical" evidence="6">
    <location>
        <begin position="109"/>
        <end position="127"/>
    </location>
</feature>
<evidence type="ECO:0000313" key="9">
    <source>
        <dbReference type="Proteomes" id="UP001293593"/>
    </source>
</evidence>
<evidence type="ECO:0000313" key="8">
    <source>
        <dbReference type="EMBL" id="KAK4254066.1"/>
    </source>
</evidence>
<evidence type="ECO:0008006" key="10">
    <source>
        <dbReference type="Google" id="ProtNLM"/>
    </source>
</evidence>
<proteinExistence type="inferred from homology"/>
<keyword evidence="3 6" id="KW-0812">Transmembrane</keyword>
<feature type="transmembrane region" description="Helical" evidence="6">
    <location>
        <begin position="347"/>
        <end position="368"/>
    </location>
</feature>
<feature type="chain" id="PRO_5041901771" description="Sulfite exporter TauE/SafE family protein" evidence="7">
    <location>
        <begin position="18"/>
        <end position="464"/>
    </location>
</feature>
<feature type="transmembrane region" description="Helical" evidence="6">
    <location>
        <begin position="275"/>
        <end position="295"/>
    </location>
</feature>
<feature type="transmembrane region" description="Helical" evidence="6">
    <location>
        <begin position="70"/>
        <end position="97"/>
    </location>
</feature>
<protein>
    <recommendedName>
        <fullName evidence="10">Sulfite exporter TauE/SafE family protein</fullName>
    </recommendedName>
</protein>
<dbReference type="AlphaFoldDB" id="A0AAE1MBX0"/>
<evidence type="ECO:0000256" key="1">
    <source>
        <dbReference type="ARBA" id="ARBA00004141"/>
    </source>
</evidence>
<keyword evidence="9" id="KW-1185">Reference proteome</keyword>
<keyword evidence="7" id="KW-0732">Signal</keyword>
<dbReference type="PANTHER" id="PTHR14255:SF3">
    <property type="entry name" value="SULFITE EXPORTER TAUE_SAFE FAMILY PROTEIN 5-RELATED"/>
    <property type="match status" value="1"/>
</dbReference>
<reference evidence="8" key="1">
    <citation type="submission" date="2023-10" db="EMBL/GenBank/DDBJ databases">
        <title>Chromosome-level genome of the transformable northern wattle, Acacia crassicarpa.</title>
        <authorList>
            <person name="Massaro I."/>
            <person name="Sinha N.R."/>
            <person name="Poethig S."/>
            <person name="Leichty A.R."/>
        </authorList>
    </citation>
    <scope>NUCLEOTIDE SEQUENCE</scope>
    <source>
        <strain evidence="8">Acra3RX</strain>
        <tissue evidence="8">Leaf</tissue>
    </source>
</reference>
<evidence type="ECO:0000256" key="2">
    <source>
        <dbReference type="ARBA" id="ARBA00009142"/>
    </source>
</evidence>
<comment type="similarity">
    <text evidence="2">Belongs to the 4-toluene sulfonate uptake permease (TSUP) (TC 2.A.102) family.</text>
</comment>
<dbReference type="Pfam" id="PF01925">
    <property type="entry name" value="TauE"/>
    <property type="match status" value="1"/>
</dbReference>
<dbReference type="EMBL" id="JAWXYG010000014">
    <property type="protein sequence ID" value="KAK4254066.1"/>
    <property type="molecule type" value="Genomic_DNA"/>
</dbReference>
<feature type="signal peptide" evidence="7">
    <location>
        <begin position="1"/>
        <end position="17"/>
    </location>
</feature>